<dbReference type="PANTHER" id="PTHR47642:SF7">
    <property type="entry name" value="ATP-DEPENDENT DNA HELICASE PIF1"/>
    <property type="match status" value="1"/>
</dbReference>
<evidence type="ECO:0000313" key="2">
    <source>
        <dbReference type="EMBL" id="PIK42458.1"/>
    </source>
</evidence>
<dbReference type="STRING" id="307972.A0A2G8K374"/>
<feature type="domain" description="DNA helicase Pif1-like 2B" evidence="1">
    <location>
        <begin position="23"/>
        <end position="51"/>
    </location>
</feature>
<protein>
    <recommendedName>
        <fullName evidence="1">DNA helicase Pif1-like 2B domain-containing protein</fullName>
    </recommendedName>
</protein>
<dbReference type="EMBL" id="MRZV01000934">
    <property type="protein sequence ID" value="PIK42458.1"/>
    <property type="molecule type" value="Genomic_DNA"/>
</dbReference>
<dbReference type="Pfam" id="PF21530">
    <property type="entry name" value="Pif1_2B_dom"/>
    <property type="match status" value="1"/>
</dbReference>
<evidence type="ECO:0000313" key="3">
    <source>
        <dbReference type="Proteomes" id="UP000230750"/>
    </source>
</evidence>
<dbReference type="Gene3D" id="3.40.50.300">
    <property type="entry name" value="P-loop containing nucleotide triphosphate hydrolases"/>
    <property type="match status" value="1"/>
</dbReference>
<accession>A0A2G8K374</accession>
<reference evidence="2 3" key="1">
    <citation type="journal article" date="2017" name="PLoS Biol.">
        <title>The sea cucumber genome provides insights into morphological evolution and visceral regeneration.</title>
        <authorList>
            <person name="Zhang X."/>
            <person name="Sun L."/>
            <person name="Yuan J."/>
            <person name="Sun Y."/>
            <person name="Gao Y."/>
            <person name="Zhang L."/>
            <person name="Li S."/>
            <person name="Dai H."/>
            <person name="Hamel J.F."/>
            <person name="Liu C."/>
            <person name="Yu Y."/>
            <person name="Liu S."/>
            <person name="Lin W."/>
            <person name="Guo K."/>
            <person name="Jin S."/>
            <person name="Xu P."/>
            <person name="Storey K.B."/>
            <person name="Huan P."/>
            <person name="Zhang T."/>
            <person name="Zhou Y."/>
            <person name="Zhang J."/>
            <person name="Lin C."/>
            <person name="Li X."/>
            <person name="Xing L."/>
            <person name="Huo D."/>
            <person name="Sun M."/>
            <person name="Wang L."/>
            <person name="Mercier A."/>
            <person name="Li F."/>
            <person name="Yang H."/>
            <person name="Xiang J."/>
        </authorList>
    </citation>
    <scope>NUCLEOTIDE SEQUENCE [LARGE SCALE GENOMIC DNA]</scope>
    <source>
        <strain evidence="2">Shaxun</strain>
        <tissue evidence="2">Muscle</tissue>
    </source>
</reference>
<name>A0A2G8K374_STIJA</name>
<organism evidence="2 3">
    <name type="scientific">Stichopus japonicus</name>
    <name type="common">Sea cucumber</name>
    <dbReference type="NCBI Taxonomy" id="307972"/>
    <lineage>
        <taxon>Eukaryota</taxon>
        <taxon>Metazoa</taxon>
        <taxon>Echinodermata</taxon>
        <taxon>Eleutherozoa</taxon>
        <taxon>Echinozoa</taxon>
        <taxon>Holothuroidea</taxon>
        <taxon>Aspidochirotacea</taxon>
        <taxon>Aspidochirotida</taxon>
        <taxon>Stichopodidae</taxon>
        <taxon>Apostichopus</taxon>
    </lineage>
</organism>
<dbReference type="PANTHER" id="PTHR47642">
    <property type="entry name" value="ATP-DEPENDENT DNA HELICASE"/>
    <property type="match status" value="1"/>
</dbReference>
<dbReference type="CDD" id="cd18809">
    <property type="entry name" value="SF1_C_RecD"/>
    <property type="match status" value="1"/>
</dbReference>
<evidence type="ECO:0000259" key="1">
    <source>
        <dbReference type="Pfam" id="PF21530"/>
    </source>
</evidence>
<sequence>MKSYKGIGDGDIRALSRSVALPVLHLKVGAPVILTANVTRTLVNGLRGIVQDMHTSHVTVQFNGLDGTTNVHPFRFTVFSADKGKDVASRKQLPLALAFAMTVHKAQGMSIKRLEVDCRHMTFPGQIGVAIERAQSKDGLHVTHFKLNLLKPQPREIREFYDSESTPMKDTLHCCQVNVDSLHQVEQKAADFTPQSSCHEEKEPDSDEELLNFMDMYKKVLTGDAGDTLPFQTTDLLDAMTCKIVLTKEQENLNNQITLLRSRISIADSFMSKIYNTVKSLFETLVPLGNSKNHNCSTFYAPSTTTWDLKPTVAMWSNFF</sequence>
<dbReference type="InterPro" id="IPR051055">
    <property type="entry name" value="PIF1_helicase"/>
</dbReference>
<comment type="caution">
    <text evidence="2">The sequence shown here is derived from an EMBL/GenBank/DDBJ whole genome shotgun (WGS) entry which is preliminary data.</text>
</comment>
<keyword evidence="3" id="KW-1185">Reference proteome</keyword>
<dbReference type="SUPFAM" id="SSF52540">
    <property type="entry name" value="P-loop containing nucleoside triphosphate hydrolases"/>
    <property type="match status" value="1"/>
</dbReference>
<dbReference type="OrthoDB" id="10069494at2759"/>
<dbReference type="InterPro" id="IPR049163">
    <property type="entry name" value="Pif1-like_2B_dom"/>
</dbReference>
<dbReference type="Gene3D" id="2.30.30.940">
    <property type="match status" value="1"/>
</dbReference>
<dbReference type="AlphaFoldDB" id="A0A2G8K374"/>
<gene>
    <name evidence="2" type="ORF">BSL78_20687</name>
</gene>
<proteinExistence type="predicted"/>
<dbReference type="InterPro" id="IPR027417">
    <property type="entry name" value="P-loop_NTPase"/>
</dbReference>
<dbReference type="Proteomes" id="UP000230750">
    <property type="component" value="Unassembled WGS sequence"/>
</dbReference>